<organism evidence="2 3">
    <name type="scientific">Cylindrotheca closterium</name>
    <dbReference type="NCBI Taxonomy" id="2856"/>
    <lineage>
        <taxon>Eukaryota</taxon>
        <taxon>Sar</taxon>
        <taxon>Stramenopiles</taxon>
        <taxon>Ochrophyta</taxon>
        <taxon>Bacillariophyta</taxon>
        <taxon>Bacillariophyceae</taxon>
        <taxon>Bacillariophycidae</taxon>
        <taxon>Bacillariales</taxon>
        <taxon>Bacillariaceae</taxon>
        <taxon>Cylindrotheca</taxon>
    </lineage>
</organism>
<sequence length="118" mass="13127">MDGKFFDPKDNDKVVVREPQWMYMGPILAAPIAHICVTLYRDAKTPRQKQLLLGVGVVGTTIATFGMRLYLFSHAGYPGTHNAGATQRERTVTLEEKKALIDDASISKKARETMRGFA</sequence>
<dbReference type="Proteomes" id="UP001295423">
    <property type="component" value="Unassembled WGS sequence"/>
</dbReference>
<gene>
    <name evidence="2" type="ORF">CYCCA115_LOCUS10154</name>
</gene>
<protein>
    <submittedName>
        <fullName evidence="2">Uncharacterized protein</fullName>
    </submittedName>
</protein>
<dbReference type="EMBL" id="CAKOGP040001557">
    <property type="protein sequence ID" value="CAJ1946012.1"/>
    <property type="molecule type" value="Genomic_DNA"/>
</dbReference>
<dbReference type="AlphaFoldDB" id="A0AAD2CV52"/>
<evidence type="ECO:0000313" key="3">
    <source>
        <dbReference type="Proteomes" id="UP001295423"/>
    </source>
</evidence>
<feature type="transmembrane region" description="Helical" evidence="1">
    <location>
        <begin position="52"/>
        <end position="71"/>
    </location>
</feature>
<evidence type="ECO:0000256" key="1">
    <source>
        <dbReference type="SAM" id="Phobius"/>
    </source>
</evidence>
<keyword evidence="1" id="KW-1133">Transmembrane helix</keyword>
<accession>A0AAD2CV52</accession>
<keyword evidence="1" id="KW-0812">Transmembrane</keyword>
<name>A0AAD2CV52_9STRA</name>
<evidence type="ECO:0000313" key="2">
    <source>
        <dbReference type="EMBL" id="CAJ1946012.1"/>
    </source>
</evidence>
<keyword evidence="3" id="KW-1185">Reference proteome</keyword>
<reference evidence="2" key="1">
    <citation type="submission" date="2023-08" db="EMBL/GenBank/DDBJ databases">
        <authorList>
            <person name="Audoor S."/>
            <person name="Bilcke G."/>
        </authorList>
    </citation>
    <scope>NUCLEOTIDE SEQUENCE</scope>
</reference>
<comment type="caution">
    <text evidence="2">The sequence shown here is derived from an EMBL/GenBank/DDBJ whole genome shotgun (WGS) entry which is preliminary data.</text>
</comment>
<feature type="transmembrane region" description="Helical" evidence="1">
    <location>
        <begin position="20"/>
        <end position="40"/>
    </location>
</feature>
<proteinExistence type="predicted"/>
<keyword evidence="1" id="KW-0472">Membrane</keyword>